<evidence type="ECO:0000313" key="3">
    <source>
        <dbReference type="EMBL" id="MBN8658901.1"/>
    </source>
</evidence>
<evidence type="ECO:0000313" key="4">
    <source>
        <dbReference type="Proteomes" id="UP000664277"/>
    </source>
</evidence>
<feature type="compositionally biased region" description="Basic and acidic residues" evidence="1">
    <location>
        <begin position="277"/>
        <end position="286"/>
    </location>
</feature>
<keyword evidence="2" id="KW-0732">Signal</keyword>
<sequence length="339" mass="35879">MRNSIKPILLACLGLAIYQSAEAQNRQQDLYKHNSGLAGKSAVLPIGTSFEGRIQSTIGSTASKPGERFSIEVSAPVMANGTEVLIPTGSQIIGEVVEAIPSSRQEKDREKRIKPLGKLRTQLMSLQMPSGMSYPIVASMSGEVTHSRYGTYQGLSGRKSSVAYVGSQSGFDAVNPALRAPKRNGQLAVIKKDELLHDPILGEDNRGSDGQKKVIRSLIKKGRDLYIYSGSPITIRLDAPLKLSYSASAGGSSIDMVSEDDDPLGKQAPKNGRRFSPTRERNKDNQQPEVQDLSGPSAVMGPAGGQGGNQTGSIGGANAPNSGNNMGTIAPSKQPGSDF</sequence>
<dbReference type="EMBL" id="JAFLCK010000001">
    <property type="protein sequence ID" value="MBN8658901.1"/>
    <property type="molecule type" value="Genomic_DNA"/>
</dbReference>
<feature type="signal peptide" evidence="2">
    <location>
        <begin position="1"/>
        <end position="23"/>
    </location>
</feature>
<dbReference type="AlphaFoldDB" id="A0A8J7PAH7"/>
<feature type="region of interest" description="Disordered" evidence="1">
    <location>
        <begin position="252"/>
        <end position="339"/>
    </location>
</feature>
<organism evidence="3 4">
    <name type="scientific">Candidatus Obscuribacter phosphatis</name>
    <dbReference type="NCBI Taxonomy" id="1906157"/>
    <lineage>
        <taxon>Bacteria</taxon>
        <taxon>Bacillati</taxon>
        <taxon>Candidatus Melainabacteria</taxon>
        <taxon>Candidatus Obscuribacterales</taxon>
        <taxon>Candidatus Obscuribacteraceae</taxon>
        <taxon>Candidatus Obscuribacter</taxon>
    </lineage>
</organism>
<name>A0A8J7PAH7_9BACT</name>
<feature type="compositionally biased region" description="Gly residues" evidence="1">
    <location>
        <begin position="302"/>
        <end position="315"/>
    </location>
</feature>
<proteinExistence type="predicted"/>
<evidence type="ECO:0000256" key="2">
    <source>
        <dbReference type="SAM" id="SignalP"/>
    </source>
</evidence>
<evidence type="ECO:0000256" key="1">
    <source>
        <dbReference type="SAM" id="MobiDB-lite"/>
    </source>
</evidence>
<feature type="chain" id="PRO_5035229921" evidence="2">
    <location>
        <begin position="24"/>
        <end position="339"/>
    </location>
</feature>
<accession>A0A8J7PAH7</accession>
<reference evidence="3" key="1">
    <citation type="submission" date="2021-02" db="EMBL/GenBank/DDBJ databases">
        <title>Genome-Resolved Metagenomics of a Microbial Community Performing Photosynthetic Biological Nutrient Removal.</title>
        <authorList>
            <person name="Mcdaniel E.A."/>
        </authorList>
    </citation>
    <scope>NUCLEOTIDE SEQUENCE</scope>
    <source>
        <strain evidence="3">UWPOB_OBS1</strain>
    </source>
</reference>
<gene>
    <name evidence="3" type="ORF">J0M35_00950</name>
</gene>
<dbReference type="Proteomes" id="UP000664277">
    <property type="component" value="Unassembled WGS sequence"/>
</dbReference>
<protein>
    <submittedName>
        <fullName evidence="3">Uncharacterized protein</fullName>
    </submittedName>
</protein>
<comment type="caution">
    <text evidence="3">The sequence shown here is derived from an EMBL/GenBank/DDBJ whole genome shotgun (WGS) entry which is preliminary data.</text>
</comment>